<comment type="similarity">
    <text evidence="1">Belongs to the SIMIBI class G3E GTPase family. ArgK/MeaB subfamily.</text>
</comment>
<dbReference type="NCBIfam" id="NF006958">
    <property type="entry name" value="PRK09435.1"/>
    <property type="match status" value="1"/>
</dbReference>
<dbReference type="SUPFAM" id="SSF52540">
    <property type="entry name" value="P-loop containing nucleoside triphosphate hydrolases"/>
    <property type="match status" value="1"/>
</dbReference>
<dbReference type="EMBL" id="JAGQHS010000053">
    <property type="protein sequence ID" value="MCA9756440.1"/>
    <property type="molecule type" value="Genomic_DNA"/>
</dbReference>
<protein>
    <submittedName>
        <fullName evidence="2">Methylmalonyl Co-A mutase-associated GTPase MeaB</fullName>
        <ecNumber evidence="2">3.6.5.-</ecNumber>
    </submittedName>
</protein>
<dbReference type="GO" id="GO:0003924">
    <property type="term" value="F:GTPase activity"/>
    <property type="evidence" value="ECO:0007669"/>
    <property type="project" value="InterPro"/>
</dbReference>
<dbReference type="AlphaFoldDB" id="A0A956SDG0"/>
<dbReference type="Gene3D" id="1.10.287.130">
    <property type="match status" value="1"/>
</dbReference>
<dbReference type="PANTHER" id="PTHR23408:SF3">
    <property type="entry name" value="METHYLMALONIC ACIDURIA TYPE A PROTEIN, MITOCHONDRIAL"/>
    <property type="match status" value="1"/>
</dbReference>
<gene>
    <name evidence="2" type="primary">meaB</name>
    <name evidence="2" type="ORF">KDA27_11615</name>
</gene>
<dbReference type="EC" id="3.6.5.-" evidence="2"/>
<evidence type="ECO:0000256" key="1">
    <source>
        <dbReference type="ARBA" id="ARBA00009625"/>
    </source>
</evidence>
<organism evidence="2 3">
    <name type="scientific">Eiseniibacteriota bacterium</name>
    <dbReference type="NCBI Taxonomy" id="2212470"/>
    <lineage>
        <taxon>Bacteria</taxon>
        <taxon>Candidatus Eiseniibacteriota</taxon>
    </lineage>
</organism>
<dbReference type="GO" id="GO:0005737">
    <property type="term" value="C:cytoplasm"/>
    <property type="evidence" value="ECO:0007669"/>
    <property type="project" value="TreeGrafter"/>
</dbReference>
<dbReference type="Proteomes" id="UP000739538">
    <property type="component" value="Unassembled WGS sequence"/>
</dbReference>
<reference evidence="2" key="2">
    <citation type="journal article" date="2021" name="Microbiome">
        <title>Successional dynamics and alternative stable states in a saline activated sludge microbial community over 9 years.</title>
        <authorList>
            <person name="Wang Y."/>
            <person name="Ye J."/>
            <person name="Ju F."/>
            <person name="Liu L."/>
            <person name="Boyd J.A."/>
            <person name="Deng Y."/>
            <person name="Parks D.H."/>
            <person name="Jiang X."/>
            <person name="Yin X."/>
            <person name="Woodcroft B.J."/>
            <person name="Tyson G.W."/>
            <person name="Hugenholtz P."/>
            <person name="Polz M.F."/>
            <person name="Zhang T."/>
        </authorList>
    </citation>
    <scope>NUCLEOTIDE SEQUENCE</scope>
    <source>
        <strain evidence="2">HKST-UBA02</strain>
    </source>
</reference>
<dbReference type="GO" id="GO:0005525">
    <property type="term" value="F:GTP binding"/>
    <property type="evidence" value="ECO:0007669"/>
    <property type="project" value="InterPro"/>
</dbReference>
<dbReference type="NCBIfam" id="TIGR00750">
    <property type="entry name" value="lao"/>
    <property type="match status" value="1"/>
</dbReference>
<dbReference type="Gene3D" id="3.40.50.300">
    <property type="entry name" value="P-loop containing nucleotide triphosphate hydrolases"/>
    <property type="match status" value="1"/>
</dbReference>
<dbReference type="Gene3D" id="1.20.5.170">
    <property type="match status" value="1"/>
</dbReference>
<evidence type="ECO:0000313" key="2">
    <source>
        <dbReference type="EMBL" id="MCA9756440.1"/>
    </source>
</evidence>
<keyword evidence="2" id="KW-0378">Hydrolase</keyword>
<name>A0A956SDG0_UNCEI</name>
<dbReference type="Pfam" id="PF03308">
    <property type="entry name" value="MeaB"/>
    <property type="match status" value="1"/>
</dbReference>
<accession>A0A956SDG0</accession>
<reference evidence="2" key="1">
    <citation type="submission" date="2020-04" db="EMBL/GenBank/DDBJ databases">
        <authorList>
            <person name="Zhang T."/>
        </authorList>
    </citation>
    <scope>NUCLEOTIDE SEQUENCE</scope>
    <source>
        <strain evidence="2">HKST-UBA02</strain>
    </source>
</reference>
<proteinExistence type="inferred from homology"/>
<sequence>MSGRGRPDIATLAAAVSQGDRVALARAITLIESRKPEDAESAQELLVTLLPRTGNSHRIGITGVPGVGKSTFIEAFGLQRVEEGRRVAVLAVDPSSSVSGGSILGDKSRMNRLAQREEAFIRPSPAGASLGGVARRTRETMLLCEAAGFDLILVETVGVGQSETVVADMVDLFLVLMLPGAGDELQGIKRGVLELADIVAVNKSDGDQLAAARIAQSEYSSVLRYTRGEVDGWAPKALCVSAHTGDGLETLWQRIEEHRATLEGNGRWEGKRREQRRSWLRSLLSESVLDRFYGRADVKTRLPEIEEAVMEGRMTAVKGAQELLQ</sequence>
<dbReference type="CDD" id="cd03114">
    <property type="entry name" value="MMAA-like"/>
    <property type="match status" value="1"/>
</dbReference>
<comment type="caution">
    <text evidence="2">The sequence shown here is derived from an EMBL/GenBank/DDBJ whole genome shotgun (WGS) entry which is preliminary data.</text>
</comment>
<dbReference type="InterPro" id="IPR005129">
    <property type="entry name" value="GTPase_ArgK"/>
</dbReference>
<evidence type="ECO:0000313" key="3">
    <source>
        <dbReference type="Proteomes" id="UP000739538"/>
    </source>
</evidence>
<dbReference type="InterPro" id="IPR027417">
    <property type="entry name" value="P-loop_NTPase"/>
</dbReference>
<dbReference type="PANTHER" id="PTHR23408">
    <property type="entry name" value="METHYLMALONYL-COA MUTASE"/>
    <property type="match status" value="1"/>
</dbReference>